<feature type="domain" description="PH" evidence="2">
    <location>
        <begin position="62"/>
        <end position="159"/>
    </location>
</feature>
<gene>
    <name evidence="3" type="ORF">Micbo1qcDRAFT_199926</name>
</gene>
<evidence type="ECO:0000313" key="3">
    <source>
        <dbReference type="EMBL" id="KXJ97204.1"/>
    </source>
</evidence>
<accession>A0A136JJ87</accession>
<dbReference type="PANTHER" id="PTHR14336">
    <property type="entry name" value="TANDEM PH DOMAIN CONTAINING PROTEIN"/>
    <property type="match status" value="1"/>
</dbReference>
<reference evidence="4" key="1">
    <citation type="submission" date="2016-02" db="EMBL/GenBank/DDBJ databases">
        <title>Draft genome sequence of Microdochium bolleyi, a fungal endophyte of beachgrass.</title>
        <authorList>
            <consortium name="DOE Joint Genome Institute"/>
            <person name="David A.S."/>
            <person name="May G."/>
            <person name="Haridas S."/>
            <person name="Lim J."/>
            <person name="Wang M."/>
            <person name="Labutti K."/>
            <person name="Lipzen A."/>
            <person name="Barry K."/>
            <person name="Grigoriev I.V."/>
        </authorList>
    </citation>
    <scope>NUCLEOTIDE SEQUENCE [LARGE SCALE GENOMIC DNA]</scope>
    <source>
        <strain evidence="4">J235TASD1</strain>
    </source>
</reference>
<dbReference type="PROSITE" id="PS50003">
    <property type="entry name" value="PH_DOMAIN"/>
    <property type="match status" value="2"/>
</dbReference>
<dbReference type="CDD" id="cd13298">
    <property type="entry name" value="PH1_PH_fungal"/>
    <property type="match status" value="1"/>
</dbReference>
<dbReference type="EMBL" id="KQ964245">
    <property type="protein sequence ID" value="KXJ97204.1"/>
    <property type="molecule type" value="Genomic_DNA"/>
</dbReference>
<dbReference type="InParanoid" id="A0A136JJ87"/>
<dbReference type="InterPro" id="IPR051707">
    <property type="entry name" value="PI-Interact_SigTrans_Reg"/>
</dbReference>
<keyword evidence="4" id="KW-1185">Reference proteome</keyword>
<dbReference type="STRING" id="196109.A0A136JJ87"/>
<feature type="compositionally biased region" description="Basic and acidic residues" evidence="1">
    <location>
        <begin position="187"/>
        <end position="200"/>
    </location>
</feature>
<dbReference type="Proteomes" id="UP000070501">
    <property type="component" value="Unassembled WGS sequence"/>
</dbReference>
<evidence type="ECO:0000313" key="4">
    <source>
        <dbReference type="Proteomes" id="UP000070501"/>
    </source>
</evidence>
<evidence type="ECO:0000256" key="1">
    <source>
        <dbReference type="SAM" id="MobiDB-lite"/>
    </source>
</evidence>
<proteinExistence type="predicted"/>
<dbReference type="SMART" id="SM00233">
    <property type="entry name" value="PH"/>
    <property type="match status" value="2"/>
</dbReference>
<organism evidence="3 4">
    <name type="scientific">Microdochium bolleyi</name>
    <dbReference type="NCBI Taxonomy" id="196109"/>
    <lineage>
        <taxon>Eukaryota</taxon>
        <taxon>Fungi</taxon>
        <taxon>Dikarya</taxon>
        <taxon>Ascomycota</taxon>
        <taxon>Pezizomycotina</taxon>
        <taxon>Sordariomycetes</taxon>
        <taxon>Xylariomycetidae</taxon>
        <taxon>Xylariales</taxon>
        <taxon>Microdochiaceae</taxon>
        <taxon>Microdochium</taxon>
    </lineage>
</organism>
<dbReference type="OrthoDB" id="2157866at2759"/>
<protein>
    <recommendedName>
        <fullName evidence="2">PH domain-containing protein</fullName>
    </recommendedName>
</protein>
<dbReference type="InterPro" id="IPR001849">
    <property type="entry name" value="PH_domain"/>
</dbReference>
<evidence type="ECO:0000259" key="2">
    <source>
        <dbReference type="PROSITE" id="PS50003"/>
    </source>
</evidence>
<dbReference type="CDD" id="cd13299">
    <property type="entry name" value="PH2_PH_fungal"/>
    <property type="match status" value="1"/>
</dbReference>
<sequence length="421" mass="47286">MAETSIRPVSAPKIATLPVRSTKIDIPPTPASMQNIPQSTQNQLAIPITSPVNQNGSFEFDRVIKAGYVSRRTQKTKAWKTVYLVLRPNTLSIYKSDSESKLRHKIYLTDLSAVTMLRDPKQKRQNLFGLYSPAKNYHFEAKSATDAQEWIELIRQDARIEEEEEEMFLASPIVRRQSFAPASMLTRNRENVPHRPELDRFASSSPEPLESRKLGLAPHSARRSSHPMDPAGMSGNELASHSDFSDVETQRPFGASAENLAVGSFSTSGIRMDPGALGRPAIGHRNMSQVSGLNADQDPDRVVWQGWLWFLKGKRGVRQWKDCWAVLRPRNLILYKDESEYTAYFILPLSAIVNTVDIDPVSKTKTHCMQIITDEKSYRLCAHEEESLVQCLGAFKSILNKRREFETRAAVTTGASAISPS</sequence>
<feature type="region of interest" description="Disordered" evidence="1">
    <location>
        <begin position="185"/>
        <end position="248"/>
    </location>
</feature>
<dbReference type="InterPro" id="IPR011993">
    <property type="entry name" value="PH-like_dom_sf"/>
</dbReference>
<name>A0A136JJ87_9PEZI</name>
<dbReference type="SUPFAM" id="SSF50729">
    <property type="entry name" value="PH domain-like"/>
    <property type="match status" value="2"/>
</dbReference>
<dbReference type="Pfam" id="PF00169">
    <property type="entry name" value="PH"/>
    <property type="match status" value="2"/>
</dbReference>
<dbReference type="Gene3D" id="2.30.29.30">
    <property type="entry name" value="Pleckstrin-homology domain (PH domain)/Phosphotyrosine-binding domain (PTB)"/>
    <property type="match status" value="2"/>
</dbReference>
<feature type="domain" description="PH" evidence="2">
    <location>
        <begin position="301"/>
        <end position="400"/>
    </location>
</feature>
<dbReference type="AlphaFoldDB" id="A0A136JJ87"/>